<dbReference type="Gene3D" id="2.60.120.620">
    <property type="entry name" value="q2cbj1_9rhob like domain"/>
    <property type="match status" value="1"/>
</dbReference>
<comment type="caution">
    <text evidence="2">The sequence shown here is derived from an EMBL/GenBank/DDBJ whole genome shotgun (WGS) entry which is preliminary data.</text>
</comment>
<dbReference type="OrthoDB" id="445007at2759"/>
<evidence type="ECO:0000313" key="2">
    <source>
        <dbReference type="EMBL" id="VDI68321.1"/>
    </source>
</evidence>
<protein>
    <recommendedName>
        <fullName evidence="4">Phytanoyl-CoA dioxygenase family protein</fullName>
    </recommendedName>
</protein>
<dbReference type="Pfam" id="PF05721">
    <property type="entry name" value="PhyH"/>
    <property type="match status" value="1"/>
</dbReference>
<dbReference type="PANTHER" id="PTHR20883:SF51">
    <property type="entry name" value="PHYTANOYL-COA HYDROXYLASE"/>
    <property type="match status" value="1"/>
</dbReference>
<name>A0A8B6GRX0_MYTGA</name>
<dbReference type="PANTHER" id="PTHR20883">
    <property type="entry name" value="PHYTANOYL-COA DIOXYGENASE DOMAIN CONTAINING 1"/>
    <property type="match status" value="1"/>
</dbReference>
<comment type="cofactor">
    <cofactor evidence="1">
        <name>Fe cation</name>
        <dbReference type="ChEBI" id="CHEBI:24875"/>
    </cofactor>
</comment>
<accession>A0A8B6GRX0</accession>
<dbReference type="Proteomes" id="UP000596742">
    <property type="component" value="Unassembled WGS sequence"/>
</dbReference>
<sequence>MEKLAEYNFTDNFETTDQMVQDFKDKGYLLVRNLFDKDEVEKFIKAMTDSDAFYKNAYVLEAGERKVPRITWSHPGSDVTGLAARSEKVVNTCEKLLGGEVYHYHSKYMLKDAKITAPHYWHQDYGYWYNCGNLYPDMMTVWVALDKCTKENSCLEILSGSNNCGRIEHHPHDGQIVAQKSRVDVIREKCPHIYAEMNPGDALFFHCNTLHHSSANRSNLRRWAYIMCYNKATNNPTFAHHHAQYTPIEKVPNSAIKECTNLTDLSGKEFIHPSQNASIAELFAKYSANTT</sequence>
<dbReference type="SUPFAM" id="SSF51197">
    <property type="entry name" value="Clavaminate synthase-like"/>
    <property type="match status" value="1"/>
</dbReference>
<proteinExistence type="predicted"/>
<organism evidence="2 3">
    <name type="scientific">Mytilus galloprovincialis</name>
    <name type="common">Mediterranean mussel</name>
    <dbReference type="NCBI Taxonomy" id="29158"/>
    <lineage>
        <taxon>Eukaryota</taxon>
        <taxon>Metazoa</taxon>
        <taxon>Spiralia</taxon>
        <taxon>Lophotrochozoa</taxon>
        <taxon>Mollusca</taxon>
        <taxon>Bivalvia</taxon>
        <taxon>Autobranchia</taxon>
        <taxon>Pteriomorphia</taxon>
        <taxon>Mytilida</taxon>
        <taxon>Mytiloidea</taxon>
        <taxon>Mytilidae</taxon>
        <taxon>Mytilinae</taxon>
        <taxon>Mytilus</taxon>
    </lineage>
</organism>
<gene>
    <name evidence="2" type="ORF">MGAL_10B045950</name>
</gene>
<dbReference type="AlphaFoldDB" id="A0A8B6GRX0"/>
<evidence type="ECO:0008006" key="4">
    <source>
        <dbReference type="Google" id="ProtNLM"/>
    </source>
</evidence>
<keyword evidence="3" id="KW-1185">Reference proteome</keyword>
<evidence type="ECO:0000313" key="3">
    <source>
        <dbReference type="Proteomes" id="UP000596742"/>
    </source>
</evidence>
<dbReference type="InterPro" id="IPR008775">
    <property type="entry name" value="Phytyl_CoA_dOase-like"/>
</dbReference>
<dbReference type="EMBL" id="UYJE01008892">
    <property type="protein sequence ID" value="VDI68321.1"/>
    <property type="molecule type" value="Genomic_DNA"/>
</dbReference>
<reference evidence="2" key="1">
    <citation type="submission" date="2018-11" db="EMBL/GenBank/DDBJ databases">
        <authorList>
            <person name="Alioto T."/>
            <person name="Alioto T."/>
        </authorList>
    </citation>
    <scope>NUCLEOTIDE SEQUENCE</scope>
</reference>
<evidence type="ECO:0000256" key="1">
    <source>
        <dbReference type="ARBA" id="ARBA00001962"/>
    </source>
</evidence>